<dbReference type="RefSeq" id="WP_420240710.1">
    <property type="nucleotide sequence ID" value="NZ_BOPV01000001.1"/>
</dbReference>
<feature type="chain" id="PRO_5035852258" evidence="1">
    <location>
        <begin position="23"/>
        <end position="165"/>
    </location>
</feature>
<name>A0A8S8X7P7_9PROT</name>
<proteinExistence type="predicted"/>
<evidence type="ECO:0000313" key="3">
    <source>
        <dbReference type="Proteomes" id="UP000681075"/>
    </source>
</evidence>
<sequence>MRRAAWLILAAPLLLAAAPAKTWPGNIERWLDKYPSEKIGGSDLLAQRGFAQGVTKLVGADSLRKMRTIWMTQSPVTRDGDLFLVQACRTHSCTVANYAVVIDKIHGVVAVCLAYNDGSGLAKTWSGPDGRKPRTTHESDMQYGCSGEPKRLFDEAKAFALQTPG</sequence>
<comment type="caution">
    <text evidence="2">The sequence shown here is derived from an EMBL/GenBank/DDBJ whole genome shotgun (WGS) entry which is preliminary data.</text>
</comment>
<organism evidence="2 3">
    <name type="scientific">Roseiterribacter gracilis</name>
    <dbReference type="NCBI Taxonomy" id="2812848"/>
    <lineage>
        <taxon>Bacteria</taxon>
        <taxon>Pseudomonadati</taxon>
        <taxon>Pseudomonadota</taxon>
        <taxon>Alphaproteobacteria</taxon>
        <taxon>Rhodospirillales</taxon>
        <taxon>Roseiterribacteraceae</taxon>
        <taxon>Roseiterribacter</taxon>
    </lineage>
</organism>
<dbReference type="AlphaFoldDB" id="A0A8S8X7P7"/>
<reference evidence="2" key="1">
    <citation type="submission" date="2021-02" db="EMBL/GenBank/DDBJ databases">
        <title>Genome sequence of Rhodospirillales sp. strain TMPK1 isolated from soil.</title>
        <authorList>
            <person name="Nakai R."/>
            <person name="Kusada H."/>
            <person name="Tamaki H."/>
        </authorList>
    </citation>
    <scope>NUCLEOTIDE SEQUENCE</scope>
    <source>
        <strain evidence="2">TMPK1</strain>
    </source>
</reference>
<keyword evidence="1" id="KW-0732">Signal</keyword>
<accession>A0A8S8X7P7</accession>
<evidence type="ECO:0000313" key="2">
    <source>
        <dbReference type="EMBL" id="GIL37822.1"/>
    </source>
</evidence>
<keyword evidence="3" id="KW-1185">Reference proteome</keyword>
<dbReference type="EMBL" id="BOPV01000001">
    <property type="protein sequence ID" value="GIL37822.1"/>
    <property type="molecule type" value="Genomic_DNA"/>
</dbReference>
<protein>
    <submittedName>
        <fullName evidence="2">Uncharacterized protein</fullName>
    </submittedName>
</protein>
<gene>
    <name evidence="2" type="ORF">TMPK1_00590</name>
</gene>
<feature type="signal peptide" evidence="1">
    <location>
        <begin position="1"/>
        <end position="22"/>
    </location>
</feature>
<dbReference type="Proteomes" id="UP000681075">
    <property type="component" value="Unassembled WGS sequence"/>
</dbReference>
<evidence type="ECO:0000256" key="1">
    <source>
        <dbReference type="SAM" id="SignalP"/>
    </source>
</evidence>